<reference evidence="1 2" key="1">
    <citation type="journal article" date="2003" name="PLoS Biol.">
        <title>The genome sequence of Caenorhabditis briggsae: a platform for comparative genomics.</title>
        <authorList>
            <person name="Stein L.D."/>
            <person name="Bao Z."/>
            <person name="Blasiar D."/>
            <person name="Blumenthal T."/>
            <person name="Brent M.R."/>
            <person name="Chen N."/>
            <person name="Chinwalla A."/>
            <person name="Clarke L."/>
            <person name="Clee C."/>
            <person name="Coghlan A."/>
            <person name="Coulson A."/>
            <person name="D'Eustachio P."/>
            <person name="Fitch D.H."/>
            <person name="Fulton L.A."/>
            <person name="Fulton R.E."/>
            <person name="Griffiths-Jones S."/>
            <person name="Harris T.W."/>
            <person name="Hillier L.W."/>
            <person name="Kamath R."/>
            <person name="Kuwabara P.E."/>
            <person name="Mardis E.R."/>
            <person name="Marra M.A."/>
            <person name="Miner T.L."/>
            <person name="Minx P."/>
            <person name="Mullikin J.C."/>
            <person name="Plumb R.W."/>
            <person name="Rogers J."/>
            <person name="Schein J.E."/>
            <person name="Sohrmann M."/>
            <person name="Spieth J."/>
            <person name="Stajich J.E."/>
            <person name="Wei C."/>
            <person name="Willey D."/>
            <person name="Wilson R.K."/>
            <person name="Durbin R."/>
            <person name="Waterston R.H."/>
        </authorList>
    </citation>
    <scope>NUCLEOTIDE SEQUENCE [LARGE SCALE GENOMIC DNA]</scope>
    <source>
        <strain evidence="1 2">AF16</strain>
    </source>
</reference>
<name>B6II61_CAEBR</name>
<dbReference type="HOGENOM" id="CLU_1769733_0_0_1"/>
<reference evidence="1 2" key="2">
    <citation type="journal article" date="2011" name="PLoS Genet.">
        <title>Caenorhabditis briggsae recombinant inbred line genotypes reveal inter-strain incompatibility and the evolution of recombination.</title>
        <authorList>
            <person name="Ross J.A."/>
            <person name="Koboldt D.C."/>
            <person name="Staisch J.E."/>
            <person name="Chamberlin H.M."/>
            <person name="Gupta B.P."/>
            <person name="Miller R.D."/>
            <person name="Baird S.E."/>
            <person name="Haag E.S."/>
        </authorList>
    </citation>
    <scope>NUCLEOTIDE SEQUENCE [LARGE SCALE GENOMIC DNA]</scope>
    <source>
        <strain evidence="1 2">AF16</strain>
    </source>
</reference>
<dbReference type="KEGG" id="cbr:CBG_26860"/>
<accession>B6II61</accession>
<dbReference type="AlphaFoldDB" id="B6II61"/>
<evidence type="ECO:0000313" key="1">
    <source>
        <dbReference type="EMBL" id="CAR99591.1"/>
    </source>
</evidence>
<proteinExistence type="predicted"/>
<organism evidence="1 2">
    <name type="scientific">Caenorhabditis briggsae</name>
    <dbReference type="NCBI Taxonomy" id="6238"/>
    <lineage>
        <taxon>Eukaryota</taxon>
        <taxon>Metazoa</taxon>
        <taxon>Ecdysozoa</taxon>
        <taxon>Nematoda</taxon>
        <taxon>Chromadorea</taxon>
        <taxon>Rhabditida</taxon>
        <taxon>Rhabditina</taxon>
        <taxon>Rhabditomorpha</taxon>
        <taxon>Rhabditoidea</taxon>
        <taxon>Rhabditidae</taxon>
        <taxon>Peloderinae</taxon>
        <taxon>Caenorhabditis</taxon>
    </lineage>
</organism>
<dbReference type="RefSeq" id="XP_045099154.1">
    <property type="nucleotide sequence ID" value="XM_045236447.1"/>
</dbReference>
<dbReference type="InParanoid" id="B6II61"/>
<sequence length="147" mass="17389">MQISVVRQDEAEELLSRKSNVEQKTFIFNGNGFKYSRNFQTTIMTTRLCSDGIELLIQKMILEALKCVVLNINSVFLLFKKREKRRRRTIEICITHSIRITNRITVIECTIQNLKEEVDNLILDSYFDCEPLILIYFHLQPFPKFQP</sequence>
<dbReference type="GeneID" id="68918325"/>
<dbReference type="EMBL" id="HE600908">
    <property type="protein sequence ID" value="CAR99591.1"/>
    <property type="molecule type" value="Genomic_DNA"/>
</dbReference>
<dbReference type="CTD" id="68918325"/>
<protein>
    <submittedName>
        <fullName evidence="1">Protein CBG26860</fullName>
    </submittedName>
</protein>
<gene>
    <name evidence="1" type="ORF">CBG26860</name>
    <name evidence="1" type="ORF">CBG_26860</name>
</gene>
<dbReference type="Proteomes" id="UP000008549">
    <property type="component" value="Unassembled WGS sequence"/>
</dbReference>
<keyword evidence="2" id="KW-1185">Reference proteome</keyword>
<evidence type="ECO:0000313" key="2">
    <source>
        <dbReference type="Proteomes" id="UP000008549"/>
    </source>
</evidence>